<dbReference type="RefSeq" id="WP_371838690.1">
    <property type="nucleotide sequence ID" value="NZ_JBGMEK010000016.1"/>
</dbReference>
<dbReference type="InterPro" id="IPR029063">
    <property type="entry name" value="SAM-dependent_MTases_sf"/>
</dbReference>
<reference evidence="1 2" key="1">
    <citation type="submission" date="2024-08" db="EMBL/GenBank/DDBJ databases">
        <authorList>
            <person name="Ishaq N."/>
        </authorList>
    </citation>
    <scope>NUCLEOTIDE SEQUENCE [LARGE SCALE GENOMIC DNA]</scope>
    <source>
        <strain evidence="1 2">DSM 18651</strain>
    </source>
</reference>
<evidence type="ECO:0008006" key="3">
    <source>
        <dbReference type="Google" id="ProtNLM"/>
    </source>
</evidence>
<dbReference type="Proteomes" id="UP001569428">
    <property type="component" value="Unassembled WGS sequence"/>
</dbReference>
<keyword evidence="2" id="KW-1185">Reference proteome</keyword>
<dbReference type="SUPFAM" id="SSF53335">
    <property type="entry name" value="S-adenosyl-L-methionine-dependent methyltransferases"/>
    <property type="match status" value="1"/>
</dbReference>
<accession>A0ABV4NYC8</accession>
<proteinExistence type="predicted"/>
<protein>
    <recommendedName>
        <fullName evidence="3">Methyltransferase domain-containing protein</fullName>
    </recommendedName>
</protein>
<gene>
    <name evidence="1" type="ORF">ACCI49_09340</name>
</gene>
<organism evidence="1 2">
    <name type="scientific">Microbulbifer epialgicus</name>
    <dbReference type="NCBI Taxonomy" id="393907"/>
    <lineage>
        <taxon>Bacteria</taxon>
        <taxon>Pseudomonadati</taxon>
        <taxon>Pseudomonadota</taxon>
        <taxon>Gammaproteobacteria</taxon>
        <taxon>Cellvibrionales</taxon>
        <taxon>Microbulbiferaceae</taxon>
        <taxon>Microbulbifer</taxon>
    </lineage>
</organism>
<comment type="caution">
    <text evidence="1">The sequence shown here is derived from an EMBL/GenBank/DDBJ whole genome shotgun (WGS) entry which is preliminary data.</text>
</comment>
<sequence length="227" mass="26425">MSKVDIEFPDSAAPYIDLQSNGDKYIYEDPPYVDAVTPFLETLHPACCLELGAGIGRMSVYFFKRYSWKNTFYYLQDGDSGSVQYRGIRLINEGEYYNSFDVTREYCQLNGLTHFQVINAIDKLDRKVDFCYSFAAIGFHWHIKLYLSKLTSLLMPSAKLLFELRAPLEAGNQVIESTRIEYQNFFDDQVSYAMNHPQYKFLDVVNLDGYSGYEYKDRSYFLILEKA</sequence>
<evidence type="ECO:0000313" key="2">
    <source>
        <dbReference type="Proteomes" id="UP001569428"/>
    </source>
</evidence>
<dbReference type="EMBL" id="JBGMEK010000016">
    <property type="protein sequence ID" value="MFA0811121.1"/>
    <property type="molecule type" value="Genomic_DNA"/>
</dbReference>
<name>A0ABV4NYC8_9GAMM</name>
<evidence type="ECO:0000313" key="1">
    <source>
        <dbReference type="EMBL" id="MFA0811121.1"/>
    </source>
</evidence>